<dbReference type="Gene3D" id="1.20.120.530">
    <property type="entry name" value="GntR ligand-binding domain-like"/>
    <property type="match status" value="1"/>
</dbReference>
<proteinExistence type="predicted"/>
<keyword evidence="5" id="KW-1185">Reference proteome</keyword>
<dbReference type="Gene3D" id="1.10.10.10">
    <property type="entry name" value="Winged helix-like DNA-binding domain superfamily/Winged helix DNA-binding domain"/>
    <property type="match status" value="1"/>
</dbReference>
<dbReference type="PRINTS" id="PR00035">
    <property type="entry name" value="HTHGNTR"/>
</dbReference>
<dbReference type="SMART" id="SM00345">
    <property type="entry name" value="HTH_GNTR"/>
    <property type="match status" value="1"/>
</dbReference>
<name>A0A0U2ILH3_9BACL</name>
<keyword evidence="2" id="KW-0238">DNA-binding</keyword>
<reference evidence="4 5" key="2">
    <citation type="journal article" date="2016" name="Genome Announc.">
        <title>Complete Genome Sequences of Two Interactive Moderate Thermophiles, Paenibacillus napthalenovorans 32O-Y and Paenibacillus sp. 32O-W.</title>
        <authorList>
            <person name="Butler R.R.III."/>
            <person name="Wang J."/>
            <person name="Stark B.C."/>
            <person name="Pombert J.F."/>
        </authorList>
    </citation>
    <scope>NUCLEOTIDE SEQUENCE [LARGE SCALE GENOMIC DNA]</scope>
    <source>
        <strain evidence="4 5">32O-Y</strain>
    </source>
</reference>
<dbReference type="InterPro" id="IPR036390">
    <property type="entry name" value="WH_DNA-bd_sf"/>
</dbReference>
<evidence type="ECO:0000256" key="1">
    <source>
        <dbReference type="ARBA" id="ARBA00023015"/>
    </source>
</evidence>
<dbReference type="AlphaFoldDB" id="A0A0U2ILH3"/>
<dbReference type="GO" id="GO:0003700">
    <property type="term" value="F:DNA-binding transcription factor activity"/>
    <property type="evidence" value="ECO:0007669"/>
    <property type="project" value="InterPro"/>
</dbReference>
<dbReference type="GO" id="GO:0003677">
    <property type="term" value="F:DNA binding"/>
    <property type="evidence" value="ECO:0007669"/>
    <property type="project" value="UniProtKB-KW"/>
</dbReference>
<organism evidence="4 5">
    <name type="scientific">Paenibacillus naphthalenovorans</name>
    <dbReference type="NCBI Taxonomy" id="162209"/>
    <lineage>
        <taxon>Bacteria</taxon>
        <taxon>Bacillati</taxon>
        <taxon>Bacillota</taxon>
        <taxon>Bacilli</taxon>
        <taxon>Bacillales</taxon>
        <taxon>Paenibacillaceae</taxon>
        <taxon>Paenibacillus</taxon>
    </lineage>
</organism>
<evidence type="ECO:0000256" key="3">
    <source>
        <dbReference type="ARBA" id="ARBA00023163"/>
    </source>
</evidence>
<dbReference type="SUPFAM" id="SSF46785">
    <property type="entry name" value="Winged helix' DNA-binding domain"/>
    <property type="match status" value="1"/>
</dbReference>
<dbReference type="Pfam" id="PF07729">
    <property type="entry name" value="FCD"/>
    <property type="match status" value="1"/>
</dbReference>
<sequence length="223" mass="25427">MAEEFNTKVDGVYEYIFDAIKRGDFHSDKILSERELGNLLGVSRTPIREAFRKLEKEGLVQYEPHKGVRVISFSHEKIRHLYEVREMLEGLGARLLSQHPNQSAIQRLHKLLEQAEQAAEQGNIALLSKINAQFHMGIASGSENVYLIHALQTLQSHITIIMAKSLSQSGRPVENLKEHWLILNAIESRDPELAEVTAKFHIRNAYSNAIKQLDRRNEDNDAP</sequence>
<dbReference type="InterPro" id="IPR011711">
    <property type="entry name" value="GntR_C"/>
</dbReference>
<evidence type="ECO:0000256" key="2">
    <source>
        <dbReference type="ARBA" id="ARBA00023125"/>
    </source>
</evidence>
<dbReference type="RefSeq" id="WP_062406872.1">
    <property type="nucleotide sequence ID" value="NZ_BJCS01000002.1"/>
</dbReference>
<dbReference type="CDD" id="cd07377">
    <property type="entry name" value="WHTH_GntR"/>
    <property type="match status" value="1"/>
</dbReference>
<accession>A0A0U2ILH3</accession>
<dbReference type="KEGG" id="pnp:IJ22_04060"/>
<dbReference type="Pfam" id="PF00392">
    <property type="entry name" value="GntR"/>
    <property type="match status" value="1"/>
</dbReference>
<dbReference type="PANTHER" id="PTHR43537:SF24">
    <property type="entry name" value="GLUCONATE OPERON TRANSCRIPTIONAL REPRESSOR"/>
    <property type="match status" value="1"/>
</dbReference>
<dbReference type="Proteomes" id="UP000061660">
    <property type="component" value="Chromosome"/>
</dbReference>
<protein>
    <submittedName>
        <fullName evidence="4">GntR family transcriptional regulator</fullName>
    </submittedName>
</protein>
<evidence type="ECO:0000313" key="5">
    <source>
        <dbReference type="Proteomes" id="UP000061660"/>
    </source>
</evidence>
<keyword evidence="3" id="KW-0804">Transcription</keyword>
<dbReference type="PANTHER" id="PTHR43537">
    <property type="entry name" value="TRANSCRIPTIONAL REGULATOR, GNTR FAMILY"/>
    <property type="match status" value="1"/>
</dbReference>
<dbReference type="SUPFAM" id="SSF48008">
    <property type="entry name" value="GntR ligand-binding domain-like"/>
    <property type="match status" value="1"/>
</dbReference>
<dbReference type="PROSITE" id="PS50949">
    <property type="entry name" value="HTH_GNTR"/>
    <property type="match status" value="1"/>
</dbReference>
<dbReference type="InterPro" id="IPR000524">
    <property type="entry name" value="Tscrpt_reg_HTH_GntR"/>
</dbReference>
<dbReference type="SMART" id="SM00895">
    <property type="entry name" value="FCD"/>
    <property type="match status" value="1"/>
</dbReference>
<reference evidence="5" key="1">
    <citation type="submission" date="2015-12" db="EMBL/GenBank/DDBJ databases">
        <title>Complete genome sequences of two moderately thermophilic Paenibacillus species.</title>
        <authorList>
            <person name="Butler R.III."/>
            <person name="Wang J."/>
            <person name="Stark B.C."/>
            <person name="Pombert J.-F."/>
        </authorList>
    </citation>
    <scope>NUCLEOTIDE SEQUENCE [LARGE SCALE GENOMIC DNA]</scope>
    <source>
        <strain evidence="5">32O-Y</strain>
    </source>
</reference>
<dbReference type="PATRIC" id="fig|162209.4.peg.427"/>
<dbReference type="InterPro" id="IPR036388">
    <property type="entry name" value="WH-like_DNA-bd_sf"/>
</dbReference>
<dbReference type="InterPro" id="IPR008920">
    <property type="entry name" value="TF_FadR/GntR_C"/>
</dbReference>
<dbReference type="EMBL" id="CP013652">
    <property type="protein sequence ID" value="ALS20795.1"/>
    <property type="molecule type" value="Genomic_DNA"/>
</dbReference>
<dbReference type="OrthoDB" id="9781630at2"/>
<keyword evidence="1" id="KW-0805">Transcription regulation</keyword>
<evidence type="ECO:0000313" key="4">
    <source>
        <dbReference type="EMBL" id="ALS20795.1"/>
    </source>
</evidence>
<dbReference type="STRING" id="162209.IJ22_04060"/>
<gene>
    <name evidence="4" type="ORF">IJ22_04060</name>
</gene>